<accession>A0A139JVQ3</accession>
<keyword evidence="1" id="KW-0812">Transmembrane</keyword>
<dbReference type="EMBL" id="WCTL01000016">
    <property type="protein sequence ID" value="KAB4233569.1"/>
    <property type="molecule type" value="Genomic_DNA"/>
</dbReference>
<evidence type="ECO:0000256" key="1">
    <source>
        <dbReference type="SAM" id="Phobius"/>
    </source>
</evidence>
<name>A0A139JVQ3_BACUN</name>
<evidence type="ECO:0000313" key="2">
    <source>
        <dbReference type="EMBL" id="KAB4086973.1"/>
    </source>
</evidence>
<dbReference type="EMBL" id="QSPV01000023">
    <property type="protein sequence ID" value="RGJ89426.1"/>
    <property type="molecule type" value="Genomic_DNA"/>
</dbReference>
<dbReference type="Proteomes" id="UP000432488">
    <property type="component" value="Unassembled WGS sequence"/>
</dbReference>
<sequence length="139" mass="16708">MRKIVQLDEYDYNKLADLAKLNEKEIEKHAIDLWKEKGVAEITIKIDTGRDYNDYCRIDCSTYLFYKDNRFYIPENVRERFRKIVKENVMWDIEERFGDLKGAINKFNREAKWIGYTKFVLYMIALSGWAVAAVLFLMR</sequence>
<evidence type="ECO:0000313" key="6">
    <source>
        <dbReference type="Proteomes" id="UP000260844"/>
    </source>
</evidence>
<organism evidence="4 9">
    <name type="scientific">Bacteroides uniformis</name>
    <dbReference type="NCBI Taxonomy" id="820"/>
    <lineage>
        <taxon>Bacteria</taxon>
        <taxon>Pseudomonadati</taxon>
        <taxon>Bacteroidota</taxon>
        <taxon>Bacteroidia</taxon>
        <taxon>Bacteroidales</taxon>
        <taxon>Bacteroidaceae</taxon>
        <taxon>Bacteroides</taxon>
    </lineage>
</organism>
<dbReference type="Proteomes" id="UP000462376">
    <property type="component" value="Unassembled WGS sequence"/>
</dbReference>
<dbReference type="Proteomes" id="UP001218502">
    <property type="component" value="Unassembled WGS sequence"/>
</dbReference>
<protein>
    <submittedName>
        <fullName evidence="4">Uncharacterized protein</fullName>
    </submittedName>
</protein>
<feature type="transmembrane region" description="Helical" evidence="1">
    <location>
        <begin position="119"/>
        <end position="138"/>
    </location>
</feature>
<dbReference type="Proteomes" id="UP000260844">
    <property type="component" value="Unassembled WGS sequence"/>
</dbReference>
<keyword evidence="1" id="KW-0472">Membrane</keyword>
<reference evidence="5 6" key="1">
    <citation type="submission" date="2018-08" db="EMBL/GenBank/DDBJ databases">
        <title>A genome reference for cultivated species of the human gut microbiota.</title>
        <authorList>
            <person name="Zou Y."/>
            <person name="Xue W."/>
            <person name="Luo G."/>
        </authorList>
    </citation>
    <scope>NUCLEOTIDE SEQUENCE [LARGE SCALE GENOMIC DNA]</scope>
    <source>
        <strain evidence="5 6">TM04-30</strain>
    </source>
</reference>
<evidence type="ECO:0000313" key="3">
    <source>
        <dbReference type="EMBL" id="KAB4233569.1"/>
    </source>
</evidence>
<reference evidence="4" key="3">
    <citation type="submission" date="2022-10" db="EMBL/GenBank/DDBJ databases">
        <title>Human gut microbiome strain richness.</title>
        <authorList>
            <person name="Chen-Liaw A."/>
        </authorList>
    </citation>
    <scope>NUCLEOTIDE SEQUENCE</scope>
    <source>
        <strain evidence="4">A1_m1001262Bd0_191120</strain>
    </source>
</reference>
<dbReference type="EMBL" id="WCUV01000021">
    <property type="protein sequence ID" value="KAB4086973.1"/>
    <property type="molecule type" value="Genomic_DNA"/>
</dbReference>
<reference evidence="7 8" key="2">
    <citation type="journal article" date="2019" name="Nat. Med.">
        <title>A library of human gut bacterial isolates paired with longitudinal multiomics data enables mechanistic microbiome research.</title>
        <authorList>
            <person name="Poyet M."/>
            <person name="Groussin M."/>
            <person name="Gibbons S.M."/>
            <person name="Avila-Pacheco J."/>
            <person name="Jiang X."/>
            <person name="Kearney S.M."/>
            <person name="Perrotta A.R."/>
            <person name="Berdy B."/>
            <person name="Zhao S."/>
            <person name="Lieberman T.D."/>
            <person name="Swanson P.K."/>
            <person name="Smith M."/>
            <person name="Roesemann S."/>
            <person name="Alexander J.E."/>
            <person name="Rich S.A."/>
            <person name="Livny J."/>
            <person name="Vlamakis H."/>
            <person name="Clish C."/>
            <person name="Bullock K."/>
            <person name="Deik A."/>
            <person name="Scott J."/>
            <person name="Pierce K.A."/>
            <person name="Xavier R.J."/>
            <person name="Alm E.J."/>
        </authorList>
    </citation>
    <scope>NUCLEOTIDE SEQUENCE [LARGE SCALE GENOMIC DNA]</scope>
    <source>
        <strain evidence="2 7">BIOML-A42</strain>
        <strain evidence="3 8">BIOML-A5</strain>
    </source>
</reference>
<evidence type="ECO:0000313" key="8">
    <source>
        <dbReference type="Proteomes" id="UP000462376"/>
    </source>
</evidence>
<evidence type="ECO:0000313" key="9">
    <source>
        <dbReference type="Proteomes" id="UP001218502"/>
    </source>
</evidence>
<dbReference type="EMBL" id="JAQNQY010000037">
    <property type="protein sequence ID" value="MDC1754624.1"/>
    <property type="molecule type" value="Genomic_DNA"/>
</dbReference>
<evidence type="ECO:0000313" key="4">
    <source>
        <dbReference type="EMBL" id="MDC1754624.1"/>
    </source>
</evidence>
<evidence type="ECO:0000313" key="5">
    <source>
        <dbReference type="EMBL" id="RGJ89426.1"/>
    </source>
</evidence>
<gene>
    <name evidence="5" type="ORF">DXD40_17870</name>
    <name evidence="3" type="ORF">GAP47_16200</name>
    <name evidence="2" type="ORF">GAQ56_20980</name>
    <name evidence="4" type="ORF">POY80_19505</name>
</gene>
<dbReference type="AlphaFoldDB" id="A0A139JVQ3"/>
<evidence type="ECO:0000313" key="7">
    <source>
        <dbReference type="Proteomes" id="UP000432488"/>
    </source>
</evidence>
<proteinExistence type="predicted"/>
<comment type="caution">
    <text evidence="4">The sequence shown here is derived from an EMBL/GenBank/DDBJ whole genome shotgun (WGS) entry which is preliminary data.</text>
</comment>
<keyword evidence="1" id="KW-1133">Transmembrane helix</keyword>
<dbReference type="RefSeq" id="WP_061412713.1">
    <property type="nucleotide sequence ID" value="NZ_CACRTC010000007.1"/>
</dbReference>